<proteinExistence type="inferred from homology"/>
<evidence type="ECO:0000259" key="2">
    <source>
        <dbReference type="Pfam" id="PF01370"/>
    </source>
</evidence>
<dbReference type="NCBIfam" id="TIGR01777">
    <property type="entry name" value="yfcH"/>
    <property type="match status" value="1"/>
</dbReference>
<dbReference type="Pfam" id="PF08338">
    <property type="entry name" value="DUF1731"/>
    <property type="match status" value="1"/>
</dbReference>
<feature type="domain" description="DUF1731" evidence="3">
    <location>
        <begin position="444"/>
        <end position="492"/>
    </location>
</feature>
<name>A0ABX0DEZ9_9MICC</name>
<dbReference type="InterPro" id="IPR023393">
    <property type="entry name" value="START-like_dom_sf"/>
</dbReference>
<dbReference type="Gene3D" id="3.40.50.720">
    <property type="entry name" value="NAD(P)-binding Rossmann-like Domain"/>
    <property type="match status" value="1"/>
</dbReference>
<dbReference type="InterPro" id="IPR036291">
    <property type="entry name" value="NAD(P)-bd_dom_sf"/>
</dbReference>
<comment type="similarity">
    <text evidence="1">Belongs to the NAD(P)-dependent epimerase/dehydratase family. SDR39U1 subfamily.</text>
</comment>
<dbReference type="Pfam" id="PF01370">
    <property type="entry name" value="Epimerase"/>
    <property type="match status" value="1"/>
</dbReference>
<evidence type="ECO:0000313" key="5">
    <source>
        <dbReference type="Proteomes" id="UP000479226"/>
    </source>
</evidence>
<evidence type="ECO:0000256" key="1">
    <source>
        <dbReference type="ARBA" id="ARBA00009353"/>
    </source>
</evidence>
<dbReference type="EMBL" id="JAAKZI010000056">
    <property type="protein sequence ID" value="NGN85513.1"/>
    <property type="molecule type" value="Genomic_DNA"/>
</dbReference>
<dbReference type="SUPFAM" id="SSF55961">
    <property type="entry name" value="Bet v1-like"/>
    <property type="match status" value="1"/>
</dbReference>
<dbReference type="PANTHER" id="PTHR11092">
    <property type="entry name" value="SUGAR NUCLEOTIDE EPIMERASE RELATED"/>
    <property type="match status" value="1"/>
</dbReference>
<dbReference type="InterPro" id="IPR010099">
    <property type="entry name" value="SDR39U1"/>
</dbReference>
<dbReference type="InterPro" id="IPR001509">
    <property type="entry name" value="Epimerase_deHydtase"/>
</dbReference>
<evidence type="ECO:0000259" key="3">
    <source>
        <dbReference type="Pfam" id="PF08338"/>
    </source>
</evidence>
<sequence>MHTISRTTALPHPRADVFTWFTRPGALVRLTPSFLGTVLAEPSDGINPGSTAALGVGAPGGLGLWLGSAAGTLQGLLPESLRSLNALRPQLRWDALHTELVPGVSFTDVMTEGPLTSWTHRHDFADGPVPGSTIMTDTITYQLPPLPGKAWAAAQLEGALERMFAFRERQLLGELAFHGQHAGPPLTIAVAGASGMIGTQLCALLEGGGHTVLRLVRRAPRGPGEIFWDPSTGTLDAQSLAGCTAVVNLAGHTIGGRFTAKTKDAIYRSRIQGTALLAEKLALLAGDGVARTLVSGSAVGYYGAHPHQADGQYGQASSRALVESDRAGTDFLALVCRDWEAACRPAGDAGLRVVNVRTGIVQSAAGGVLQRLLPLYLAGVGGPLGREQWQSWIGIDDIVGLFADAVLDAGVEGPLNGVAPHPVTAEQYARVLATVLRRPAMVAVPAVGPKLLLGRQGAQELALADQRVSAGKAVEGGYQFRHESLEPALRHILGS</sequence>
<dbReference type="Proteomes" id="UP000479226">
    <property type="component" value="Unassembled WGS sequence"/>
</dbReference>
<dbReference type="InterPro" id="IPR013549">
    <property type="entry name" value="DUF1731"/>
</dbReference>
<dbReference type="CDD" id="cd07820">
    <property type="entry name" value="SRPBCC_3"/>
    <property type="match status" value="1"/>
</dbReference>
<dbReference type="RefSeq" id="WP_165183721.1">
    <property type="nucleotide sequence ID" value="NZ_JAAKZI010000056.1"/>
</dbReference>
<accession>A0ABX0DEZ9</accession>
<feature type="domain" description="NAD-dependent epimerase/dehydratase" evidence="2">
    <location>
        <begin position="188"/>
        <end position="308"/>
    </location>
</feature>
<protein>
    <submittedName>
        <fullName evidence="4">TIGR01777 family protein</fullName>
    </submittedName>
</protein>
<dbReference type="SUPFAM" id="SSF51735">
    <property type="entry name" value="NAD(P)-binding Rossmann-fold domains"/>
    <property type="match status" value="1"/>
</dbReference>
<evidence type="ECO:0000313" key="4">
    <source>
        <dbReference type="EMBL" id="NGN85513.1"/>
    </source>
</evidence>
<organism evidence="4 5">
    <name type="scientific">Arthrobacter silviterrae</name>
    <dbReference type="NCBI Taxonomy" id="2026658"/>
    <lineage>
        <taxon>Bacteria</taxon>
        <taxon>Bacillati</taxon>
        <taxon>Actinomycetota</taxon>
        <taxon>Actinomycetes</taxon>
        <taxon>Micrococcales</taxon>
        <taxon>Micrococcaceae</taxon>
        <taxon>Arthrobacter</taxon>
    </lineage>
</organism>
<comment type="caution">
    <text evidence="4">The sequence shown here is derived from an EMBL/GenBank/DDBJ whole genome shotgun (WGS) entry which is preliminary data.</text>
</comment>
<dbReference type="Gene3D" id="3.30.530.20">
    <property type="match status" value="1"/>
</dbReference>
<gene>
    <name evidence="4" type="ORF">G6N77_18905</name>
</gene>
<reference evidence="4 5" key="1">
    <citation type="submission" date="2020-02" db="EMBL/GenBank/DDBJ databases">
        <title>Genome sequence of the type strain DSM 27180 of Arthrobacter silviterrae.</title>
        <authorList>
            <person name="Gao J."/>
            <person name="Sun J."/>
        </authorList>
    </citation>
    <scope>NUCLEOTIDE SEQUENCE [LARGE SCALE GENOMIC DNA]</scope>
    <source>
        <strain evidence="4 5">DSM 27180</strain>
    </source>
</reference>
<keyword evidence="5" id="KW-1185">Reference proteome</keyword>
<dbReference type="PANTHER" id="PTHR11092:SF0">
    <property type="entry name" value="EPIMERASE FAMILY PROTEIN SDR39U1"/>
    <property type="match status" value="1"/>
</dbReference>